<sequence>MKKRTKLNFNKFKIAVINNLASIKGGDDQDVKTTRTSKDCPTTSKDPNEVCPISGN</sequence>
<comment type="caution">
    <text evidence="2">The sequence shown here is derived from an EMBL/GenBank/DDBJ whole genome shotgun (WGS) entry which is preliminary data.</text>
</comment>
<feature type="compositionally biased region" description="Basic and acidic residues" evidence="1">
    <location>
        <begin position="25"/>
        <end position="38"/>
    </location>
</feature>
<keyword evidence="3" id="KW-1185">Reference proteome</keyword>
<accession>A0ABW5AYG0</accession>
<dbReference type="RefSeq" id="WP_378319927.1">
    <property type="nucleotide sequence ID" value="NZ_JBHUHY010000006.1"/>
</dbReference>
<name>A0ABW5AYG0_9FLAO</name>
<proteinExistence type="predicted"/>
<dbReference type="EMBL" id="JBHUHY010000006">
    <property type="protein sequence ID" value="MFD2186932.1"/>
    <property type="molecule type" value="Genomic_DNA"/>
</dbReference>
<dbReference type="Proteomes" id="UP001597344">
    <property type="component" value="Unassembled WGS sequence"/>
</dbReference>
<gene>
    <name evidence="2" type="ORF">ACFSJT_09020</name>
</gene>
<reference evidence="3" key="1">
    <citation type="journal article" date="2019" name="Int. J. Syst. Evol. Microbiol.">
        <title>The Global Catalogue of Microorganisms (GCM) 10K type strain sequencing project: providing services to taxonomists for standard genome sequencing and annotation.</title>
        <authorList>
            <consortium name="The Broad Institute Genomics Platform"/>
            <consortium name="The Broad Institute Genome Sequencing Center for Infectious Disease"/>
            <person name="Wu L."/>
            <person name="Ma J."/>
        </authorList>
    </citation>
    <scope>NUCLEOTIDE SEQUENCE [LARGE SCALE GENOMIC DNA]</scope>
    <source>
        <strain evidence="3">DT92</strain>
    </source>
</reference>
<organism evidence="2 3">
    <name type="scientific">Aquimarina celericrescens</name>
    <dbReference type="NCBI Taxonomy" id="1964542"/>
    <lineage>
        <taxon>Bacteria</taxon>
        <taxon>Pseudomonadati</taxon>
        <taxon>Bacteroidota</taxon>
        <taxon>Flavobacteriia</taxon>
        <taxon>Flavobacteriales</taxon>
        <taxon>Flavobacteriaceae</taxon>
        <taxon>Aquimarina</taxon>
    </lineage>
</organism>
<protein>
    <submittedName>
        <fullName evidence="2">Uncharacterized protein</fullName>
    </submittedName>
</protein>
<evidence type="ECO:0000313" key="3">
    <source>
        <dbReference type="Proteomes" id="UP001597344"/>
    </source>
</evidence>
<evidence type="ECO:0000313" key="2">
    <source>
        <dbReference type="EMBL" id="MFD2186932.1"/>
    </source>
</evidence>
<evidence type="ECO:0000256" key="1">
    <source>
        <dbReference type="SAM" id="MobiDB-lite"/>
    </source>
</evidence>
<feature type="region of interest" description="Disordered" evidence="1">
    <location>
        <begin position="25"/>
        <end position="56"/>
    </location>
</feature>